<evidence type="ECO:0000256" key="2">
    <source>
        <dbReference type="ARBA" id="ARBA00004749"/>
    </source>
</evidence>
<dbReference type="PANTHER" id="PTHR43876:SF7">
    <property type="entry name" value="UBIQUINONE BIOSYNTHESIS MONOOXYGENASE COQ6, MITOCHONDRIAL"/>
    <property type="match status" value="1"/>
</dbReference>
<comment type="similarity">
    <text evidence="3">Belongs to the UbiH/COQ6 family.</text>
</comment>
<dbReference type="GO" id="GO:0004497">
    <property type="term" value="F:monooxygenase activity"/>
    <property type="evidence" value="ECO:0007669"/>
    <property type="project" value="UniProtKB-KW"/>
</dbReference>
<dbReference type="GO" id="GO:0006744">
    <property type="term" value="P:ubiquinone biosynthetic process"/>
    <property type="evidence" value="ECO:0007669"/>
    <property type="project" value="InterPro"/>
</dbReference>
<name>A0A9Q8YAP0_ENSAD</name>
<organism evidence="9 10">
    <name type="scientific">Ensifer adhaerens</name>
    <name type="common">Sinorhizobium morelense</name>
    <dbReference type="NCBI Taxonomy" id="106592"/>
    <lineage>
        <taxon>Bacteria</taxon>
        <taxon>Pseudomonadati</taxon>
        <taxon>Pseudomonadota</taxon>
        <taxon>Alphaproteobacteria</taxon>
        <taxon>Hyphomicrobiales</taxon>
        <taxon>Rhizobiaceae</taxon>
        <taxon>Sinorhizobium/Ensifer group</taxon>
        <taxon>Ensifer</taxon>
    </lineage>
</organism>
<evidence type="ECO:0000256" key="7">
    <source>
        <dbReference type="ARBA" id="ARBA00023033"/>
    </source>
</evidence>
<evidence type="ECO:0000313" key="10">
    <source>
        <dbReference type="Proteomes" id="UP001055460"/>
    </source>
</evidence>
<accession>A0A9Q8YAP0</accession>
<evidence type="ECO:0000256" key="3">
    <source>
        <dbReference type="ARBA" id="ARBA00005349"/>
    </source>
</evidence>
<comment type="cofactor">
    <cofactor evidence="1">
        <name>FAD</name>
        <dbReference type="ChEBI" id="CHEBI:57692"/>
    </cofactor>
</comment>
<dbReference type="RefSeq" id="WP_110818920.1">
    <property type="nucleotide sequence ID" value="NZ_CP098807.1"/>
</dbReference>
<keyword evidence="6" id="KW-0560">Oxidoreductase</keyword>
<dbReference type="PRINTS" id="PR00420">
    <property type="entry name" value="RNGMNOXGNASE"/>
</dbReference>
<dbReference type="GO" id="GO:0016705">
    <property type="term" value="F:oxidoreductase activity, acting on paired donors, with incorporation or reduction of molecular oxygen"/>
    <property type="evidence" value="ECO:0007669"/>
    <property type="project" value="InterPro"/>
</dbReference>
<evidence type="ECO:0000259" key="8">
    <source>
        <dbReference type="Pfam" id="PF01494"/>
    </source>
</evidence>
<proteinExistence type="inferred from homology"/>
<dbReference type="EMBL" id="CP098807">
    <property type="protein sequence ID" value="USJ24635.1"/>
    <property type="molecule type" value="Genomic_DNA"/>
</dbReference>
<dbReference type="SUPFAM" id="SSF51905">
    <property type="entry name" value="FAD/NAD(P)-binding domain"/>
    <property type="match status" value="1"/>
</dbReference>
<keyword evidence="7" id="KW-0503">Monooxygenase</keyword>
<dbReference type="InterPro" id="IPR051205">
    <property type="entry name" value="UbiH/COQ6_monooxygenase"/>
</dbReference>
<keyword evidence="4" id="KW-0285">Flavoprotein</keyword>
<dbReference type="Proteomes" id="UP001055460">
    <property type="component" value="Chromosome"/>
</dbReference>
<evidence type="ECO:0000256" key="4">
    <source>
        <dbReference type="ARBA" id="ARBA00022630"/>
    </source>
</evidence>
<dbReference type="AlphaFoldDB" id="A0A9Q8YAP0"/>
<dbReference type="NCBIfam" id="TIGR01988">
    <property type="entry name" value="Ubi-OHases"/>
    <property type="match status" value="1"/>
</dbReference>
<evidence type="ECO:0000313" key="9">
    <source>
        <dbReference type="EMBL" id="USJ24635.1"/>
    </source>
</evidence>
<dbReference type="Pfam" id="PF01494">
    <property type="entry name" value="FAD_binding_3"/>
    <property type="match status" value="1"/>
</dbReference>
<dbReference type="InterPro" id="IPR010971">
    <property type="entry name" value="UbiH/COQ6"/>
</dbReference>
<dbReference type="NCBIfam" id="NF005691">
    <property type="entry name" value="PRK07494.1"/>
    <property type="match status" value="1"/>
</dbReference>
<reference evidence="9" key="1">
    <citation type="submission" date="2022-06" db="EMBL/GenBank/DDBJ databases">
        <title>Physiological and biochemical characterization and genomic elucidation of a strain of the genus Ensifer adhaerens M8 that combines arsenic oxidation and chromium reduction.</title>
        <authorList>
            <person name="Li X."/>
            <person name="Yu c."/>
        </authorList>
    </citation>
    <scope>NUCLEOTIDE SEQUENCE</scope>
    <source>
        <strain evidence="9">M8</strain>
    </source>
</reference>
<protein>
    <submittedName>
        <fullName evidence="9">UbiH/UbiF family hydroxylase</fullName>
    </submittedName>
</protein>
<dbReference type="PANTHER" id="PTHR43876">
    <property type="entry name" value="UBIQUINONE BIOSYNTHESIS MONOOXYGENASE COQ6, MITOCHONDRIAL"/>
    <property type="match status" value="1"/>
</dbReference>
<comment type="pathway">
    <text evidence="2">Cofactor biosynthesis; ubiquinone biosynthesis.</text>
</comment>
<dbReference type="OrthoDB" id="9796623at2"/>
<gene>
    <name evidence="9" type="ORF">NE863_06630</name>
</gene>
<sequence>MDHFDISIIGAGLAGSLAAIALADAGYRVALIGPEPAVADGRTTALMDQSIEYLKTLNLWEKVEPLTAPLSTMRILDGTNRLLRAPPVNFRASEVGLDAFGYNIPNAPFIDILCHRAEESPTLTRITTSAIGFELSDAVATIELSNGSQCSAYLLVGADGRRSPVREAAKISVSTWSYPQTAVVLNFAHELPHQNISTEFHTESGPFTQVPLPGNRSSLVWVRKPEDAAQTLTLDLAALSRAVEDRMQSILGKVTVEGTPQSFPLSGMTAQRFGKGRAVLLGEAAHAFPPIGAQGLNLSLRDVMTLVDIIGVSSGEPLAGDIGDRFDSRRRPDIISRTASVDLLNRSLLSGFLPVQALRALGLHVLSAVGPLRSLLMREGVHPGSALNVFKEGLREKIGRKSA</sequence>
<dbReference type="InterPro" id="IPR036188">
    <property type="entry name" value="FAD/NAD-bd_sf"/>
</dbReference>
<evidence type="ECO:0000256" key="6">
    <source>
        <dbReference type="ARBA" id="ARBA00023002"/>
    </source>
</evidence>
<keyword evidence="5" id="KW-0274">FAD</keyword>
<evidence type="ECO:0000256" key="1">
    <source>
        <dbReference type="ARBA" id="ARBA00001974"/>
    </source>
</evidence>
<dbReference type="InterPro" id="IPR002938">
    <property type="entry name" value="FAD-bd"/>
</dbReference>
<evidence type="ECO:0000256" key="5">
    <source>
        <dbReference type="ARBA" id="ARBA00022827"/>
    </source>
</evidence>
<dbReference type="Gene3D" id="3.50.50.60">
    <property type="entry name" value="FAD/NAD(P)-binding domain"/>
    <property type="match status" value="2"/>
</dbReference>
<dbReference type="GO" id="GO:0071949">
    <property type="term" value="F:FAD binding"/>
    <property type="evidence" value="ECO:0007669"/>
    <property type="project" value="InterPro"/>
</dbReference>
<feature type="domain" description="FAD-binding" evidence="8">
    <location>
        <begin position="5"/>
        <end position="311"/>
    </location>
</feature>